<feature type="domain" description="HTH merR-type" evidence="2">
    <location>
        <begin position="16"/>
        <end position="84"/>
    </location>
</feature>
<dbReference type="Proteomes" id="UP000712673">
    <property type="component" value="Unassembled WGS sequence"/>
</dbReference>
<dbReference type="SUPFAM" id="SSF46955">
    <property type="entry name" value="Putative DNA-binding domain"/>
    <property type="match status" value="1"/>
</dbReference>
<organism evidence="3 4">
    <name type="scientific">Tectimicrobiota bacterium</name>
    <dbReference type="NCBI Taxonomy" id="2528274"/>
    <lineage>
        <taxon>Bacteria</taxon>
        <taxon>Pseudomonadati</taxon>
        <taxon>Nitrospinota/Tectimicrobiota group</taxon>
        <taxon>Candidatus Tectimicrobiota</taxon>
    </lineage>
</organism>
<reference evidence="3" key="1">
    <citation type="submission" date="2019-03" db="EMBL/GenBank/DDBJ databases">
        <title>Lake Tanganyika Metagenome-Assembled Genomes (MAGs).</title>
        <authorList>
            <person name="Tran P."/>
        </authorList>
    </citation>
    <scope>NUCLEOTIDE SEQUENCE</scope>
    <source>
        <strain evidence="3">K_DeepCast_65m_m2_066</strain>
    </source>
</reference>
<accession>A0A937VWH7</accession>
<dbReference type="InterPro" id="IPR009061">
    <property type="entry name" value="DNA-bd_dom_put_sf"/>
</dbReference>
<protein>
    <submittedName>
        <fullName evidence="3">MerR family transcriptional regulator</fullName>
    </submittedName>
</protein>
<dbReference type="EMBL" id="VGLS01000009">
    <property type="protein sequence ID" value="MBM3222306.1"/>
    <property type="molecule type" value="Genomic_DNA"/>
</dbReference>
<proteinExistence type="predicted"/>
<gene>
    <name evidence="3" type="ORF">FJZ47_00670</name>
</gene>
<name>A0A937VWH7_UNCTE</name>
<dbReference type="Pfam" id="PF13411">
    <property type="entry name" value="MerR_1"/>
    <property type="match status" value="1"/>
</dbReference>
<sequence length="176" mass="19978">MQVALTEEAPVEFYDSRTVAIQLGIPYRTLMYWVETGLVHPHAYSGRRRTPVLFSAKDVKEIGRLVQLRKYLRGQSLRDVLNTLRAMGHNPLSQGDFLVLENRKGQRNVIKIMQNNEAIQLLHTQPDRQLRLIPLTGDEVQEAISAGHQELLFSTRDTEPAQRAEPPPLADDVAES</sequence>
<dbReference type="GO" id="GO:0006355">
    <property type="term" value="P:regulation of DNA-templated transcription"/>
    <property type="evidence" value="ECO:0007669"/>
    <property type="project" value="InterPro"/>
</dbReference>
<dbReference type="Gene3D" id="1.10.1660.10">
    <property type="match status" value="1"/>
</dbReference>
<feature type="region of interest" description="Disordered" evidence="1">
    <location>
        <begin position="155"/>
        <end position="176"/>
    </location>
</feature>
<evidence type="ECO:0000259" key="2">
    <source>
        <dbReference type="Pfam" id="PF13411"/>
    </source>
</evidence>
<dbReference type="GO" id="GO:0003677">
    <property type="term" value="F:DNA binding"/>
    <property type="evidence" value="ECO:0007669"/>
    <property type="project" value="InterPro"/>
</dbReference>
<evidence type="ECO:0000256" key="1">
    <source>
        <dbReference type="SAM" id="MobiDB-lite"/>
    </source>
</evidence>
<evidence type="ECO:0000313" key="4">
    <source>
        <dbReference type="Proteomes" id="UP000712673"/>
    </source>
</evidence>
<dbReference type="InterPro" id="IPR000551">
    <property type="entry name" value="MerR-type_HTH_dom"/>
</dbReference>
<comment type="caution">
    <text evidence="3">The sequence shown here is derived from an EMBL/GenBank/DDBJ whole genome shotgun (WGS) entry which is preliminary data.</text>
</comment>
<dbReference type="AlphaFoldDB" id="A0A937VWH7"/>
<evidence type="ECO:0000313" key="3">
    <source>
        <dbReference type="EMBL" id="MBM3222306.1"/>
    </source>
</evidence>